<gene>
    <name evidence="1" type="ORF">ACFSE6_03075</name>
</gene>
<dbReference type="InterPro" id="IPR016155">
    <property type="entry name" value="Mopterin_synth/thiamin_S_b"/>
</dbReference>
<organism evidence="1 2">
    <name type="scientific">Georgenia deserti</name>
    <dbReference type="NCBI Taxonomy" id="2093781"/>
    <lineage>
        <taxon>Bacteria</taxon>
        <taxon>Bacillati</taxon>
        <taxon>Actinomycetota</taxon>
        <taxon>Actinomycetes</taxon>
        <taxon>Micrococcales</taxon>
        <taxon>Bogoriellaceae</taxon>
        <taxon>Georgenia</taxon>
    </lineage>
</organism>
<sequence>MTEAMAQQPAAPTDQATRVRLRYFAAAAEAAGTSSEDLAVRADCTVGELVETLTVAHGPQLGRVLAISSLLVDGQTRVVADDGAARLSGAAEVGVDVLPPFAGG</sequence>
<dbReference type="InterPro" id="IPR012675">
    <property type="entry name" value="Beta-grasp_dom_sf"/>
</dbReference>
<protein>
    <submittedName>
        <fullName evidence="1">MoaD/ThiS family protein</fullName>
    </submittedName>
</protein>
<dbReference type="Proteomes" id="UP001597277">
    <property type="component" value="Unassembled WGS sequence"/>
</dbReference>
<keyword evidence="2" id="KW-1185">Reference proteome</keyword>
<comment type="caution">
    <text evidence="1">The sequence shown here is derived from an EMBL/GenBank/DDBJ whole genome shotgun (WGS) entry which is preliminary data.</text>
</comment>
<dbReference type="EMBL" id="JBHUEE010000001">
    <property type="protein sequence ID" value="MFD1716803.1"/>
    <property type="molecule type" value="Genomic_DNA"/>
</dbReference>
<evidence type="ECO:0000313" key="2">
    <source>
        <dbReference type="Proteomes" id="UP001597277"/>
    </source>
</evidence>
<dbReference type="Gene3D" id="3.10.20.30">
    <property type="match status" value="1"/>
</dbReference>
<accession>A0ABW4L1U0</accession>
<dbReference type="RefSeq" id="WP_388002227.1">
    <property type="nucleotide sequence ID" value="NZ_JBHUEE010000001.1"/>
</dbReference>
<evidence type="ECO:0000313" key="1">
    <source>
        <dbReference type="EMBL" id="MFD1716803.1"/>
    </source>
</evidence>
<dbReference type="SUPFAM" id="SSF54285">
    <property type="entry name" value="MoaD/ThiS"/>
    <property type="match status" value="1"/>
</dbReference>
<reference evidence="2" key="1">
    <citation type="journal article" date="2019" name="Int. J. Syst. Evol. Microbiol.">
        <title>The Global Catalogue of Microorganisms (GCM) 10K type strain sequencing project: providing services to taxonomists for standard genome sequencing and annotation.</title>
        <authorList>
            <consortium name="The Broad Institute Genomics Platform"/>
            <consortium name="The Broad Institute Genome Sequencing Center for Infectious Disease"/>
            <person name="Wu L."/>
            <person name="Ma J."/>
        </authorList>
    </citation>
    <scope>NUCLEOTIDE SEQUENCE [LARGE SCALE GENOMIC DNA]</scope>
    <source>
        <strain evidence="2">JCM 17130</strain>
    </source>
</reference>
<proteinExistence type="predicted"/>
<name>A0ABW4L1U0_9MICO</name>